<dbReference type="NCBIfam" id="NF041390">
    <property type="entry name" value="TadE_Rv3655c"/>
    <property type="match status" value="1"/>
</dbReference>
<feature type="transmembrane region" description="Helical" evidence="1">
    <location>
        <begin position="20"/>
        <end position="41"/>
    </location>
</feature>
<sequence length="132" mass="13439">MPTRSPRLRGDRGSVTAETAVVLPVIVVLAVVLAFVGLAGAQQVRVDASARAAARELARGEDEAAAVEAARQAAGSAVDVSVSRDGPWVHVEVTRTLRPAAQGMLAGLEVEVTGRAVARLEPQLVAAAGASP</sequence>
<organism evidence="2 3">
    <name type="scientific">Brachybacterium nesterenkovii</name>
    <dbReference type="NCBI Taxonomy" id="47847"/>
    <lineage>
        <taxon>Bacteria</taxon>
        <taxon>Bacillati</taxon>
        <taxon>Actinomycetota</taxon>
        <taxon>Actinomycetes</taxon>
        <taxon>Micrococcales</taxon>
        <taxon>Dermabacteraceae</taxon>
        <taxon>Brachybacterium</taxon>
    </lineage>
</organism>
<accession>A0A1X6WUX6</accession>
<protein>
    <recommendedName>
        <fullName evidence="4">TadE family protein</fullName>
    </recommendedName>
</protein>
<evidence type="ECO:0008006" key="4">
    <source>
        <dbReference type="Google" id="ProtNLM"/>
    </source>
</evidence>
<dbReference type="AlphaFoldDB" id="A0A1X6WUX6"/>
<evidence type="ECO:0000313" key="3">
    <source>
        <dbReference type="Proteomes" id="UP000195981"/>
    </source>
</evidence>
<dbReference type="InterPro" id="IPR049790">
    <property type="entry name" value="Rv3655c/TadE"/>
</dbReference>
<dbReference type="EMBL" id="FWFG01000010">
    <property type="protein sequence ID" value="SLM87992.1"/>
    <property type="molecule type" value="Genomic_DNA"/>
</dbReference>
<keyword evidence="3" id="KW-1185">Reference proteome</keyword>
<keyword evidence="1" id="KW-0812">Transmembrane</keyword>
<gene>
    <name evidence="2" type="ORF">FM110_00805</name>
</gene>
<reference evidence="2 3" key="1">
    <citation type="submission" date="2017-02" db="EMBL/GenBank/DDBJ databases">
        <authorList>
            <person name="Peterson S.W."/>
        </authorList>
    </citation>
    <scope>NUCLEOTIDE SEQUENCE [LARGE SCALE GENOMIC DNA]</scope>
    <source>
        <strain evidence="2 3">CIP104813</strain>
    </source>
</reference>
<dbReference type="Proteomes" id="UP000195981">
    <property type="component" value="Unassembled WGS sequence"/>
</dbReference>
<keyword evidence="1" id="KW-1133">Transmembrane helix</keyword>
<evidence type="ECO:0000313" key="2">
    <source>
        <dbReference type="EMBL" id="SLM87992.1"/>
    </source>
</evidence>
<name>A0A1X6WUX6_9MICO</name>
<proteinExistence type="predicted"/>
<evidence type="ECO:0000256" key="1">
    <source>
        <dbReference type="SAM" id="Phobius"/>
    </source>
</evidence>
<keyword evidence="1" id="KW-0472">Membrane</keyword>